<dbReference type="SUPFAM" id="SSF48024">
    <property type="entry name" value="N-terminal domain of DnaB helicase"/>
    <property type="match status" value="1"/>
</dbReference>
<dbReference type="InterPro" id="IPR036185">
    <property type="entry name" value="DNA_heli_DnaB-like_N_sf"/>
</dbReference>
<keyword evidence="5 13" id="KW-0378">Hydrolase</keyword>
<evidence type="ECO:0000256" key="8">
    <source>
        <dbReference type="ARBA" id="ARBA00023125"/>
    </source>
</evidence>
<reference evidence="16" key="1">
    <citation type="submission" date="2020-08" db="EMBL/GenBank/DDBJ databases">
        <title>Winogradskyella ouciana sp. nov., isolated from the hadal seawater of the Mariana Trench.</title>
        <authorList>
            <person name="He X."/>
        </authorList>
    </citation>
    <scope>NUCLEOTIDE SEQUENCE [LARGE SCALE GENOMIC DNA]</scope>
    <source>
        <strain evidence="16">KCTC 52348</strain>
    </source>
</reference>
<dbReference type="InterPro" id="IPR003593">
    <property type="entry name" value="AAA+_ATPase"/>
</dbReference>
<dbReference type="GO" id="GO:0006269">
    <property type="term" value="P:DNA replication, synthesis of primer"/>
    <property type="evidence" value="ECO:0007669"/>
    <property type="project" value="UniProtKB-UniRule"/>
</dbReference>
<comment type="caution">
    <text evidence="16">The sequence shown here is derived from an EMBL/GenBank/DDBJ whole genome shotgun (WGS) entry which is preliminary data.</text>
</comment>
<dbReference type="GO" id="GO:0016787">
    <property type="term" value="F:hydrolase activity"/>
    <property type="evidence" value="ECO:0007669"/>
    <property type="project" value="UniProtKB-KW"/>
</dbReference>
<dbReference type="GO" id="GO:0043139">
    <property type="term" value="F:5'-3' DNA helicase activity"/>
    <property type="evidence" value="ECO:0007669"/>
    <property type="project" value="UniProtKB-EC"/>
</dbReference>
<protein>
    <recommendedName>
        <fullName evidence="12 13">Replicative DNA helicase</fullName>
        <ecNumber evidence="12 13">5.6.2.3</ecNumber>
    </recommendedName>
</protein>
<dbReference type="EMBL" id="JACLCP010000003">
    <property type="protein sequence ID" value="MBC2845935.1"/>
    <property type="molecule type" value="Genomic_DNA"/>
</dbReference>
<evidence type="ECO:0000259" key="15">
    <source>
        <dbReference type="PROSITE" id="PS51199"/>
    </source>
</evidence>
<keyword evidence="3 13" id="KW-0235">DNA replication</keyword>
<comment type="function">
    <text evidence="10 13">The main replicative DNA helicase, it participates in initiation and elongation during chromosome replication. Travels ahead of the DNA replisome, separating dsDNA into templates for DNA synthesis. A processive ATP-dependent 5'-3' DNA helicase it has DNA-dependent ATPase activity.</text>
</comment>
<dbReference type="FunFam" id="3.40.50.300:FF:000351">
    <property type="entry name" value="Replicative DNA helicase"/>
    <property type="match status" value="1"/>
</dbReference>
<dbReference type="GO" id="GO:0005524">
    <property type="term" value="F:ATP binding"/>
    <property type="evidence" value="ECO:0007669"/>
    <property type="project" value="UniProtKB-UniRule"/>
</dbReference>
<keyword evidence="7 13" id="KW-0067">ATP-binding</keyword>
<evidence type="ECO:0000313" key="16">
    <source>
        <dbReference type="EMBL" id="MBC2845935.1"/>
    </source>
</evidence>
<keyword evidence="17" id="KW-1185">Reference proteome</keyword>
<evidence type="ECO:0000256" key="7">
    <source>
        <dbReference type="ARBA" id="ARBA00022840"/>
    </source>
</evidence>
<dbReference type="GO" id="GO:0005829">
    <property type="term" value="C:cytosol"/>
    <property type="evidence" value="ECO:0007669"/>
    <property type="project" value="TreeGrafter"/>
</dbReference>
<comment type="catalytic activity">
    <reaction evidence="11 13">
        <text>ATP + H2O = ADP + phosphate + H(+)</text>
        <dbReference type="Rhea" id="RHEA:13065"/>
        <dbReference type="ChEBI" id="CHEBI:15377"/>
        <dbReference type="ChEBI" id="CHEBI:15378"/>
        <dbReference type="ChEBI" id="CHEBI:30616"/>
        <dbReference type="ChEBI" id="CHEBI:43474"/>
        <dbReference type="ChEBI" id="CHEBI:456216"/>
        <dbReference type="EC" id="5.6.2.3"/>
    </reaction>
</comment>
<dbReference type="AlphaFoldDB" id="A0A842IT30"/>
<dbReference type="Proteomes" id="UP000533900">
    <property type="component" value="Unassembled WGS sequence"/>
</dbReference>
<dbReference type="FunFam" id="1.10.860.10:FF:000001">
    <property type="entry name" value="Replicative DNA helicase"/>
    <property type="match status" value="1"/>
</dbReference>
<dbReference type="InterPro" id="IPR007692">
    <property type="entry name" value="DNA_helicase_DnaB"/>
</dbReference>
<dbReference type="RefSeq" id="WP_185789641.1">
    <property type="nucleotide sequence ID" value="NZ_JACLCP010000003.1"/>
</dbReference>
<dbReference type="InterPro" id="IPR027417">
    <property type="entry name" value="P-loop_NTPase"/>
</dbReference>
<dbReference type="PROSITE" id="PS51199">
    <property type="entry name" value="SF4_HELICASE"/>
    <property type="match status" value="1"/>
</dbReference>
<evidence type="ECO:0000256" key="9">
    <source>
        <dbReference type="ARBA" id="ARBA00023235"/>
    </source>
</evidence>
<keyword evidence="9" id="KW-0413">Isomerase</keyword>
<evidence type="ECO:0000256" key="5">
    <source>
        <dbReference type="ARBA" id="ARBA00022801"/>
    </source>
</evidence>
<dbReference type="Gene3D" id="3.40.50.300">
    <property type="entry name" value="P-loop containing nucleotide triphosphate hydrolases"/>
    <property type="match status" value="1"/>
</dbReference>
<evidence type="ECO:0000256" key="2">
    <source>
        <dbReference type="ARBA" id="ARBA00022515"/>
    </source>
</evidence>
<proteinExistence type="inferred from homology"/>
<feature type="compositionally biased region" description="Acidic residues" evidence="14">
    <location>
        <begin position="501"/>
        <end position="510"/>
    </location>
</feature>
<evidence type="ECO:0000256" key="11">
    <source>
        <dbReference type="ARBA" id="ARBA00048954"/>
    </source>
</evidence>
<accession>A0A842IT30</accession>
<dbReference type="InterPro" id="IPR007693">
    <property type="entry name" value="DNA_helicase_DnaB-like_N"/>
</dbReference>
<feature type="region of interest" description="Disordered" evidence="14">
    <location>
        <begin position="483"/>
        <end position="510"/>
    </location>
</feature>
<evidence type="ECO:0000256" key="6">
    <source>
        <dbReference type="ARBA" id="ARBA00022806"/>
    </source>
</evidence>
<dbReference type="SMART" id="SM00382">
    <property type="entry name" value="AAA"/>
    <property type="match status" value="1"/>
</dbReference>
<evidence type="ECO:0000256" key="13">
    <source>
        <dbReference type="RuleBase" id="RU362085"/>
    </source>
</evidence>
<organism evidence="16 17">
    <name type="scientific">Winogradskyella flava</name>
    <dbReference type="NCBI Taxonomy" id="1884876"/>
    <lineage>
        <taxon>Bacteria</taxon>
        <taxon>Pseudomonadati</taxon>
        <taxon>Bacteroidota</taxon>
        <taxon>Flavobacteriia</taxon>
        <taxon>Flavobacteriales</taxon>
        <taxon>Flavobacteriaceae</taxon>
        <taxon>Winogradskyella</taxon>
    </lineage>
</organism>
<dbReference type="Gene3D" id="1.10.860.10">
    <property type="entry name" value="DNAb Helicase, Chain A"/>
    <property type="match status" value="1"/>
</dbReference>
<comment type="similarity">
    <text evidence="1 13">Belongs to the helicase family. DnaB subfamily.</text>
</comment>
<evidence type="ECO:0000256" key="10">
    <source>
        <dbReference type="ARBA" id="ARBA00044932"/>
    </source>
</evidence>
<dbReference type="InterPro" id="IPR007694">
    <property type="entry name" value="DNA_helicase_DnaB-like_C"/>
</dbReference>
<evidence type="ECO:0000313" key="17">
    <source>
        <dbReference type="Proteomes" id="UP000533900"/>
    </source>
</evidence>
<dbReference type="GO" id="GO:0003677">
    <property type="term" value="F:DNA binding"/>
    <property type="evidence" value="ECO:0007669"/>
    <property type="project" value="UniProtKB-UniRule"/>
</dbReference>
<keyword evidence="8 13" id="KW-0238">DNA-binding</keyword>
<keyword evidence="4 13" id="KW-0547">Nucleotide-binding</keyword>
<keyword evidence="2 13" id="KW-0639">Primosome</keyword>
<evidence type="ECO:0000256" key="1">
    <source>
        <dbReference type="ARBA" id="ARBA00008428"/>
    </source>
</evidence>
<evidence type="ECO:0000256" key="4">
    <source>
        <dbReference type="ARBA" id="ARBA00022741"/>
    </source>
</evidence>
<evidence type="ECO:0000256" key="14">
    <source>
        <dbReference type="SAM" id="MobiDB-lite"/>
    </source>
</evidence>
<dbReference type="EC" id="5.6.2.3" evidence="12 13"/>
<gene>
    <name evidence="16" type="primary">dnaB</name>
    <name evidence="16" type="ORF">H7F21_12590</name>
</gene>
<keyword evidence="6 13" id="KW-0347">Helicase</keyword>
<dbReference type="CDD" id="cd00984">
    <property type="entry name" value="DnaB_C"/>
    <property type="match status" value="1"/>
</dbReference>
<evidence type="ECO:0000256" key="3">
    <source>
        <dbReference type="ARBA" id="ARBA00022705"/>
    </source>
</evidence>
<evidence type="ECO:0000256" key="12">
    <source>
        <dbReference type="NCBIfam" id="TIGR00665"/>
    </source>
</evidence>
<dbReference type="InterPro" id="IPR016136">
    <property type="entry name" value="DNA_helicase_N/primase_C"/>
</dbReference>
<dbReference type="NCBIfam" id="TIGR00665">
    <property type="entry name" value="DnaB"/>
    <property type="match status" value="1"/>
</dbReference>
<name>A0A842IT30_9FLAO</name>
<dbReference type="PANTHER" id="PTHR30153">
    <property type="entry name" value="REPLICATIVE DNA HELICASE DNAB"/>
    <property type="match status" value="1"/>
</dbReference>
<feature type="domain" description="SF4 helicase" evidence="15">
    <location>
        <begin position="194"/>
        <end position="469"/>
    </location>
</feature>
<dbReference type="GO" id="GO:1990077">
    <property type="term" value="C:primosome complex"/>
    <property type="evidence" value="ECO:0007669"/>
    <property type="project" value="UniProtKB-UniRule"/>
</dbReference>
<sequence length="510" mass="56940">MKQPNPIQGYKVDKSTIISLEKGKIPPQAIDLEEVVLGAMMIDKKGVDEVIDILSPEAFYKDAHKHIFEAIFKLFENSEPVDLLTVSSQLKKDEKLDLIGGDFYLISLTQRVSSSAHIEFHARIILQKYIQRSLIKISNEIIEDAYDETKDVFDLLDNAEAKLYEVTQGNVKKSTETAQSLVIQAKKKIEDISNKEGLSGIPTGFDKVDKLTSGWQPSDLIIIAARPGMGKTALTLTMARNIAVDFNQPVAFFSLEMSSVQLITRLISSETGLSSEKLRTGKLEKHEWEQLNVKVKTLEKAPLFIDDTPSLSIFDLRAKARRLASQYGIKMIMIDYLQLMTAGGSQKGGNREQEISTISRNLKALAKELSVPVIALSQLSRAVETRGGSKRPLLSDLRESGAIEQDADIVSFIYRPEYYKIDEWDDEERSPTEGQGEFIVAKHRNGGLDNIRLKFIGHLGKFDNLDDFDTPFGEFHSKMNAAANDDTFRPDNFPSAGDAFDAPEDDGVPF</sequence>
<dbReference type="Pfam" id="PF03796">
    <property type="entry name" value="DnaB_C"/>
    <property type="match status" value="1"/>
</dbReference>
<dbReference type="SUPFAM" id="SSF52540">
    <property type="entry name" value="P-loop containing nucleoside triphosphate hydrolases"/>
    <property type="match status" value="1"/>
</dbReference>
<dbReference type="Pfam" id="PF00772">
    <property type="entry name" value="DnaB"/>
    <property type="match status" value="1"/>
</dbReference>
<dbReference type="PANTHER" id="PTHR30153:SF2">
    <property type="entry name" value="REPLICATIVE DNA HELICASE"/>
    <property type="match status" value="1"/>
</dbReference>